<feature type="transmembrane region" description="Helical" evidence="1">
    <location>
        <begin position="16"/>
        <end position="38"/>
    </location>
</feature>
<dbReference type="EMBL" id="QLLN01000013">
    <property type="protein sequence ID" value="RAJ04821.1"/>
    <property type="molecule type" value="Genomic_DNA"/>
</dbReference>
<feature type="transmembrane region" description="Helical" evidence="1">
    <location>
        <begin position="84"/>
        <end position="110"/>
    </location>
</feature>
<keyword evidence="3" id="KW-1185">Reference proteome</keyword>
<feature type="transmembrane region" description="Helical" evidence="1">
    <location>
        <begin position="130"/>
        <end position="152"/>
    </location>
</feature>
<evidence type="ECO:0000313" key="3">
    <source>
        <dbReference type="Proteomes" id="UP000249696"/>
    </source>
</evidence>
<dbReference type="AlphaFoldDB" id="A0A327QKJ7"/>
<comment type="caution">
    <text evidence="2">The sequence shown here is derived from an EMBL/GenBank/DDBJ whole genome shotgun (WGS) entry which is preliminary data.</text>
</comment>
<organism evidence="2 3">
    <name type="scientific">Arenibacter echinorum</name>
    <dbReference type="NCBI Taxonomy" id="440515"/>
    <lineage>
        <taxon>Bacteria</taxon>
        <taxon>Pseudomonadati</taxon>
        <taxon>Bacteroidota</taxon>
        <taxon>Flavobacteriia</taxon>
        <taxon>Flavobacteriales</taxon>
        <taxon>Flavobacteriaceae</taxon>
        <taxon>Arenibacter</taxon>
    </lineage>
</organism>
<dbReference type="RefSeq" id="WP_211323025.1">
    <property type="nucleotide sequence ID" value="NZ_QLLN01000013.1"/>
</dbReference>
<evidence type="ECO:0000313" key="2">
    <source>
        <dbReference type="EMBL" id="RAJ04821.1"/>
    </source>
</evidence>
<evidence type="ECO:0000256" key="1">
    <source>
        <dbReference type="SAM" id="Phobius"/>
    </source>
</evidence>
<reference evidence="2 3" key="1">
    <citation type="submission" date="2018-06" db="EMBL/GenBank/DDBJ databases">
        <title>Genomic Encyclopedia of Archaeal and Bacterial Type Strains, Phase II (KMG-II): from individual species to whole genera.</title>
        <authorList>
            <person name="Goeker M."/>
        </authorList>
    </citation>
    <scope>NUCLEOTIDE SEQUENCE [LARGE SCALE GENOMIC DNA]</scope>
    <source>
        <strain evidence="2 3">DSM 23522</strain>
    </source>
</reference>
<feature type="transmembrane region" description="Helical" evidence="1">
    <location>
        <begin position="194"/>
        <end position="212"/>
    </location>
</feature>
<gene>
    <name evidence="2" type="ORF">LV92_04340</name>
</gene>
<keyword evidence="1" id="KW-0812">Transmembrane</keyword>
<protein>
    <submittedName>
        <fullName evidence="2">Uncharacterized protein</fullName>
    </submittedName>
</protein>
<name>A0A327QKJ7_9FLAO</name>
<dbReference type="Proteomes" id="UP000249696">
    <property type="component" value="Unassembled WGS sequence"/>
</dbReference>
<sequence>MLIEDANKVYINIGKITCWITFSFGLVYLFITFLGFLSLSSPEEPIGDPYFTIMELLAIIIALLMAISMIAVHYHASAKYKLQSLFALCSMFVMAGITSSVHFVVLTMSYQLETTTMDDLTLLFSFKWPSVVYTLDILAWDWFFSLSFLFAAPIFNNGKMEKTIRALMLISGVLSLIGILGVPFNDMQIRNIGIIGYAVIAPFVFLLIGINFSRIDRNKKTNAQHRV</sequence>
<keyword evidence="1" id="KW-1133">Transmembrane helix</keyword>
<feature type="transmembrane region" description="Helical" evidence="1">
    <location>
        <begin position="50"/>
        <end position="72"/>
    </location>
</feature>
<accession>A0A327QKJ7</accession>
<proteinExistence type="predicted"/>
<keyword evidence="1" id="KW-0472">Membrane</keyword>
<feature type="transmembrane region" description="Helical" evidence="1">
    <location>
        <begin position="164"/>
        <end position="182"/>
    </location>
</feature>